<feature type="domain" description="Thioester reductase (TE)" evidence="4">
    <location>
        <begin position="714"/>
        <end position="949"/>
    </location>
</feature>
<dbReference type="InterPro" id="IPR042099">
    <property type="entry name" value="ANL_N_sf"/>
</dbReference>
<accession>A0ABQ8KK52</accession>
<dbReference type="SUPFAM" id="SSF51735">
    <property type="entry name" value="NAD(P)-binding Rossmann-fold domains"/>
    <property type="match status" value="1"/>
</dbReference>
<reference evidence="5 6" key="1">
    <citation type="journal article" date="2021" name="Environ. Microbiol.">
        <title>Gene family expansions and transcriptome signatures uncover fungal adaptations to wood decay.</title>
        <authorList>
            <person name="Hage H."/>
            <person name="Miyauchi S."/>
            <person name="Viragh M."/>
            <person name="Drula E."/>
            <person name="Min B."/>
            <person name="Chaduli D."/>
            <person name="Navarro D."/>
            <person name="Favel A."/>
            <person name="Norest M."/>
            <person name="Lesage-Meessen L."/>
            <person name="Balint B."/>
            <person name="Merenyi Z."/>
            <person name="de Eugenio L."/>
            <person name="Morin E."/>
            <person name="Martinez A.T."/>
            <person name="Baldrian P."/>
            <person name="Stursova M."/>
            <person name="Martinez M.J."/>
            <person name="Novotny C."/>
            <person name="Magnuson J.K."/>
            <person name="Spatafora J.W."/>
            <person name="Maurice S."/>
            <person name="Pangilinan J."/>
            <person name="Andreopoulos W."/>
            <person name="LaButti K."/>
            <person name="Hundley H."/>
            <person name="Na H."/>
            <person name="Kuo A."/>
            <person name="Barry K."/>
            <person name="Lipzen A."/>
            <person name="Henrissat B."/>
            <person name="Riley R."/>
            <person name="Ahrendt S."/>
            <person name="Nagy L.G."/>
            <person name="Grigoriev I.V."/>
            <person name="Martin F."/>
            <person name="Rosso M.N."/>
        </authorList>
    </citation>
    <scope>NUCLEOTIDE SEQUENCE [LARGE SCALE GENOMIC DNA]</scope>
    <source>
        <strain evidence="5 6">CIRM-BRFM 1785</strain>
    </source>
</reference>
<dbReference type="InterPro" id="IPR051414">
    <property type="entry name" value="Adenylate-forming_Reductase"/>
</dbReference>
<protein>
    <recommendedName>
        <fullName evidence="7">Acetyl-CoA synthetase-like protein</fullName>
    </recommendedName>
</protein>
<keyword evidence="1" id="KW-0596">Phosphopantetheine</keyword>
<dbReference type="Pfam" id="PF23562">
    <property type="entry name" value="AMP-binding_C_3"/>
    <property type="match status" value="1"/>
</dbReference>
<dbReference type="InterPro" id="IPR036736">
    <property type="entry name" value="ACP-like_sf"/>
</dbReference>
<evidence type="ECO:0000259" key="3">
    <source>
        <dbReference type="Pfam" id="PF00501"/>
    </source>
</evidence>
<dbReference type="InterPro" id="IPR000873">
    <property type="entry name" value="AMP-dep_synth/lig_dom"/>
</dbReference>
<gene>
    <name evidence="5" type="ORF">C8Q71DRAFT_807349</name>
</gene>
<keyword evidence="2" id="KW-0597">Phosphoprotein</keyword>
<proteinExistence type="predicted"/>
<dbReference type="PANTHER" id="PTHR43439">
    <property type="entry name" value="PHENYLACETATE-COENZYME A LIGASE"/>
    <property type="match status" value="1"/>
</dbReference>
<dbReference type="Gene3D" id="1.10.1200.10">
    <property type="entry name" value="ACP-like"/>
    <property type="match status" value="1"/>
</dbReference>
<evidence type="ECO:0000256" key="1">
    <source>
        <dbReference type="ARBA" id="ARBA00022450"/>
    </source>
</evidence>
<dbReference type="Gene3D" id="3.40.50.720">
    <property type="entry name" value="NAD(P)-binding Rossmann-like Domain"/>
    <property type="match status" value="1"/>
</dbReference>
<dbReference type="Pfam" id="PF07993">
    <property type="entry name" value="NAD_binding_4"/>
    <property type="match status" value="1"/>
</dbReference>
<evidence type="ECO:0000259" key="4">
    <source>
        <dbReference type="Pfam" id="PF07993"/>
    </source>
</evidence>
<feature type="domain" description="AMP-dependent synthetase/ligase" evidence="3">
    <location>
        <begin position="41"/>
        <end position="365"/>
    </location>
</feature>
<comment type="caution">
    <text evidence="5">The sequence shown here is derived from an EMBL/GenBank/DDBJ whole genome shotgun (WGS) entry which is preliminary data.</text>
</comment>
<dbReference type="EMBL" id="JADCUA010000007">
    <property type="protein sequence ID" value="KAH9838461.1"/>
    <property type="molecule type" value="Genomic_DNA"/>
</dbReference>
<dbReference type="Gene3D" id="3.40.50.12780">
    <property type="entry name" value="N-terminal domain of ligase-like"/>
    <property type="match status" value="1"/>
</dbReference>
<dbReference type="InterPro" id="IPR013120">
    <property type="entry name" value="FAR_NAD-bd"/>
</dbReference>
<evidence type="ECO:0000256" key="2">
    <source>
        <dbReference type="ARBA" id="ARBA00022553"/>
    </source>
</evidence>
<evidence type="ECO:0008006" key="7">
    <source>
        <dbReference type="Google" id="ProtNLM"/>
    </source>
</evidence>
<name>A0ABQ8KK52_9APHY</name>
<evidence type="ECO:0000313" key="6">
    <source>
        <dbReference type="Proteomes" id="UP000814176"/>
    </source>
</evidence>
<organism evidence="5 6">
    <name type="scientific">Rhodofomes roseus</name>
    <dbReference type="NCBI Taxonomy" id="34475"/>
    <lineage>
        <taxon>Eukaryota</taxon>
        <taxon>Fungi</taxon>
        <taxon>Dikarya</taxon>
        <taxon>Basidiomycota</taxon>
        <taxon>Agaricomycotina</taxon>
        <taxon>Agaricomycetes</taxon>
        <taxon>Polyporales</taxon>
        <taxon>Rhodofomes</taxon>
    </lineage>
</organism>
<keyword evidence="6" id="KW-1185">Reference proteome</keyword>
<dbReference type="PANTHER" id="PTHR43439:SF2">
    <property type="entry name" value="ENZYME, PUTATIVE (JCVI)-RELATED"/>
    <property type="match status" value="1"/>
</dbReference>
<dbReference type="GeneID" id="72006741"/>
<dbReference type="RefSeq" id="XP_047780376.1">
    <property type="nucleotide sequence ID" value="XM_047926009.1"/>
</dbReference>
<evidence type="ECO:0000313" key="5">
    <source>
        <dbReference type="EMBL" id="KAH9838461.1"/>
    </source>
</evidence>
<dbReference type="SUPFAM" id="SSF56801">
    <property type="entry name" value="Acetyl-CoA synthetase-like"/>
    <property type="match status" value="1"/>
</dbReference>
<dbReference type="InterPro" id="IPR036291">
    <property type="entry name" value="NAD(P)-bd_dom_sf"/>
</dbReference>
<sequence length="1093" mass="119764">MSNASHLLPAVPQTQGRSCTTFKIPPMDGSLTYPQLFDYHGQHSADHRLFVYAEDDGTLKTINWSQASQAIRRSALFVRDRLGWQPGMVDAPVVAILSASDSIPYATTFMGAMRAGYTPFPISTRNSPAAVAYLLEKTNAQHVLVGLDQAMQDLARDAFEILKSQSQFATAPGTSPMPVFSDLYGADIADVAVEDVPYEQRGLEERTFLLHSSGSTAFPKQIPFTYRSILQFARAAFYGELDLTDRVISLHSVPMFHAMGILMTLCTAAYGMVAAVPAPKTPPAVPTNDSVIEGAKATNANLLLTVPAMVEAWSRNPEYVKWIATRDAVIYGGGPLNKERGDYMVNHGVEIINIYGSTECGPLNVFLTANPGIDWEHFRFASYLNVKLEPHGNDQYEVVLVPNEFVRPNLLNTKVDGVDAYATSDLVAPHPTKKGFYKIVGRTDDQIMHSTGEKTNPGPLELMMNQDPHVQASVMFGRGRLQAGILVEPKPESSFDPSDDAKVAEFRNKIWPTVLKMNAFAPQHSRLFKEMILIAKPSKPFFYTAKHTVRRGAVIKEYEDEIDAIYDSVEASSQSAVPPPASWDIPSTTKFVRRVAAQVMGRTIPDDGDLFQHGCDSLQATYIRNTLLRAVRETQKIDTRHVRESFIYDNPTIAQLSASIASIALGTDRSESASTSAAARIDAMRAMLAKYTANFPVHKADPSVKRPAGDVVLVTGTTGSLGCHLLAQLSENQEVARIYALNRPAKDQLPLRERQRSALIDRGLDASVLESEKVVLLEGDLAKAHFGVGEKVYEELRRSVTHIIHNAWRVDFVIQLTSFEPQVQGVRALVDFALSSPFPEPPSLVFESSMGTLQNAPNNEFILETSSKPEYAIGTGYAESKWVSEQILFTSSEKTALNPLIARLGQICAGPDGAWNAHEWFPSIVQSAPTLGCFPDDNRSVDWIQLDLATAALIDFRNASSPTHLVHLVHPRPVSLHTLAVAVSAEFAVPLVPFATWLAKLEQHAAQSLSGAGAGSGGDAVRSLRALHLLPMFRGLAEKAGKGNMALGMTNMDVSRAKEASRTMADPELRQLGAEDVQRWLAYWRKVGLFGRA</sequence>
<dbReference type="Pfam" id="PF00501">
    <property type="entry name" value="AMP-binding"/>
    <property type="match status" value="1"/>
</dbReference>
<dbReference type="Proteomes" id="UP000814176">
    <property type="component" value="Unassembled WGS sequence"/>
</dbReference>